<keyword evidence="2" id="KW-0732">Signal</keyword>
<feature type="signal peptide" evidence="2">
    <location>
        <begin position="1"/>
        <end position="16"/>
    </location>
</feature>
<dbReference type="EMBL" id="MG601654">
    <property type="protein sequence ID" value="AYA49979.1"/>
    <property type="molecule type" value="mRNA"/>
</dbReference>
<dbReference type="SMART" id="SM00690">
    <property type="entry name" value="DM5"/>
    <property type="match status" value="1"/>
</dbReference>
<proteinExistence type="evidence at transcript level"/>
<dbReference type="GO" id="GO:0008010">
    <property type="term" value="F:structural constituent of chitin-based larval cuticle"/>
    <property type="evidence" value="ECO:0007669"/>
    <property type="project" value="TreeGrafter"/>
</dbReference>
<organism evidence="4">
    <name type="scientific">Leptinotarsa decemlineata</name>
    <name type="common">Colorado potato beetle</name>
    <name type="synonym">Doryphora decemlineata</name>
    <dbReference type="NCBI Taxonomy" id="7539"/>
    <lineage>
        <taxon>Eukaryota</taxon>
        <taxon>Metazoa</taxon>
        <taxon>Ecdysozoa</taxon>
        <taxon>Arthropoda</taxon>
        <taxon>Hexapoda</taxon>
        <taxon>Insecta</taxon>
        <taxon>Pterygota</taxon>
        <taxon>Neoptera</taxon>
        <taxon>Endopterygota</taxon>
        <taxon>Coleoptera</taxon>
        <taxon>Polyphaga</taxon>
        <taxon>Cucujiformia</taxon>
        <taxon>Chrysomeloidea</taxon>
        <taxon>Chrysomelidae</taxon>
        <taxon>Chrysomelinae</taxon>
        <taxon>Doryphorini</taxon>
        <taxon>Leptinotarsa</taxon>
    </lineage>
</organism>
<dbReference type="GO" id="GO:0040003">
    <property type="term" value="P:chitin-based cuticle development"/>
    <property type="evidence" value="ECO:0007669"/>
    <property type="project" value="TreeGrafter"/>
</dbReference>
<dbReference type="PANTHER" id="PTHR31927:SF2">
    <property type="entry name" value="FI07246P-RELATED"/>
    <property type="match status" value="1"/>
</dbReference>
<evidence type="ECO:0000256" key="2">
    <source>
        <dbReference type="SAM" id="SignalP"/>
    </source>
</evidence>
<name>A0A3Q8HG40_LEPDE</name>
<dbReference type="InterPro" id="IPR004145">
    <property type="entry name" value="DUF243"/>
</dbReference>
<dbReference type="AlphaFoldDB" id="A0A3Q8HG40"/>
<feature type="region of interest" description="Disordered" evidence="1">
    <location>
        <begin position="318"/>
        <end position="355"/>
    </location>
</feature>
<feature type="region of interest" description="Disordered" evidence="1">
    <location>
        <begin position="155"/>
        <end position="269"/>
    </location>
</feature>
<dbReference type="OrthoDB" id="6762134at2759"/>
<dbReference type="Pfam" id="PF03103">
    <property type="entry name" value="DUF243"/>
    <property type="match status" value="1"/>
</dbReference>
<evidence type="ECO:0000256" key="1">
    <source>
        <dbReference type="SAM" id="MobiDB-lite"/>
    </source>
</evidence>
<feature type="compositionally biased region" description="Polar residues" evidence="1">
    <location>
        <begin position="342"/>
        <end position="351"/>
    </location>
</feature>
<evidence type="ECO:0000313" key="4">
    <source>
        <dbReference type="EMBL" id="AYA49979.1"/>
    </source>
</evidence>
<feature type="compositionally biased region" description="Polar residues" evidence="1">
    <location>
        <begin position="219"/>
        <end position="246"/>
    </location>
</feature>
<dbReference type="GO" id="GO:0062129">
    <property type="term" value="C:chitin-based extracellular matrix"/>
    <property type="evidence" value="ECO:0007669"/>
    <property type="project" value="TreeGrafter"/>
</dbReference>
<protein>
    <submittedName>
        <fullName evidence="4">Cuticular protein tweedle motif 6</fullName>
    </submittedName>
</protein>
<gene>
    <name evidence="4" type="primary">CPT6</name>
</gene>
<dbReference type="PANTHER" id="PTHR31927">
    <property type="entry name" value="FI07246P-RELATED-RELATED"/>
    <property type="match status" value="1"/>
</dbReference>
<feature type="domain" description="DUF243" evidence="3">
    <location>
        <begin position="50"/>
        <end position="150"/>
    </location>
</feature>
<sequence length="379" mass="41584">MRRLLCIFSFILVVYGEAPADSGYSYPIPQNYASSADEYSGGYSEENSAEEINKFIYLFKSPADQKKPAPPKPHVKPPPPKKNYKIIFIKAPEAPAPPAPPQVLPPRNDEKTIVYVLSKKPEEQPEVILPTPPSTKPQAPEVYFINYGINKENGAVEAGGYNYSSQSETAEAPASKPLIIPSEYLPPQGSSPENKPQAPVIEAHEAKPKPPSPVERYESPSTAYSSFEGSAETSSNEASVDSSGQVGPTRYVIPLEKQNEDKPPVPKLQPSFASEIASQYGPPTSNISPPRAEQVYLPPKSNYGVPDRAISLISKESSSASFESSSRYLPPKTSYGVPIPNGRQSRASRYSPTRRTRRVYHEYSPSLDIVKGIYEYYGP</sequence>
<reference evidence="4" key="1">
    <citation type="submission" date="2017-11" db="EMBL/GenBank/DDBJ databases">
        <authorList>
            <person name="Wang Y.-W."/>
            <person name="Wan P.-J."/>
            <person name="Li G.-Q."/>
        </authorList>
    </citation>
    <scope>NUCLEOTIDE SEQUENCE</scope>
</reference>
<feature type="chain" id="PRO_5018690811" evidence="2">
    <location>
        <begin position="17"/>
        <end position="379"/>
    </location>
</feature>
<evidence type="ECO:0000259" key="3">
    <source>
        <dbReference type="SMART" id="SM00690"/>
    </source>
</evidence>
<accession>A0A3Q8HG40</accession>